<evidence type="ECO:0000313" key="5">
    <source>
        <dbReference type="Proteomes" id="UP000218418"/>
    </source>
</evidence>
<protein>
    <submittedName>
        <fullName evidence="4">Filamentous hemagglutinin-like protein</fullName>
    </submittedName>
</protein>
<evidence type="ECO:0000259" key="3">
    <source>
        <dbReference type="SMART" id="SM00912"/>
    </source>
</evidence>
<gene>
    <name evidence="4" type="ORF">NIES267_07360</name>
</gene>
<sequence>MNNQIRKSNYFYNLVFGLTTFCTILSSAFSTSAQITPDNTLPNNSEVGIEENITKIEGGTTAGSNLFHSFEKFGVSTGREAHFNNAANIQNIMTRVTGSSISNIDGLIKANGAANLFLINPNGIVFGENARLDIGGSFVGSTADNIKFGDGLEFNAINPTSKPLLSINVPLGLQYGNNPGQISNQSQATNNQGMLTGLRVKPGKTLGLIGGDVSFDAGIVSLSDGRFELGGLNGQGIVGLSGDGNNLNNLKFNFPEGIVRSDVKLTNEARVIVPADNGGSIAVNARNLEMTGQSFFLVRTVNPLGSDDSRAGNIQVNATENIRLNNSFITNLFQAETGGEGGDVNINTNTLRLENGAVITASTLGRGKGGNLTVDAQNVELIGVSKDGSRSSALSAFAGSNLTGDAGNLTIRTNTLLVKDGAGINSNTFGQGRGGNLTIDADDIQIIGTSEDGSDISALSASAEPNSTGDAGELTIKTNRLLVKDGGQIAASTLGQGKGGNLTVDADDIQIIGTSKDGQFFSGLFASTEPNSIGNAGELTIKSNTLLVKDGARVSANTRGEGKGGNLNIDATDIQLIGTSENGSLLSILSASAEPNSTGDAGELTIKTNRLLVKDGGQIGASTFGEGKGGNLSVDADNIQLIGTTKDNEFSSGLFTSAEPNSTGDAGNLTVNADILQIENKAKLSVESLGTGTAGNLIINADSIRLNNNALLSANTGNNEIDSDTEQATININSRELIMRRGSNISTNATGENVVGGNINIDTDLLIANENSDISANSENFLGGNVRINAEGVFGTQFRSQPTPQSDITATGATEDSSGTVEVITPRSDINSGLVQLPTTAEDTQIVDTCSSPGYARSSFTITGTGSLPPNPSEPLSGRLNRTKLATLNDNEEIKTQTRRRIKKEEPIKQIVEAQGWIKTKDGEILLVADIPQNTNFQTTSNCNW</sequence>
<dbReference type="SUPFAM" id="SSF51126">
    <property type="entry name" value="Pectin lyase-like"/>
    <property type="match status" value="3"/>
</dbReference>
<dbReference type="OrthoDB" id="524782at2"/>
<feature type="signal peptide" evidence="2">
    <location>
        <begin position="1"/>
        <end position="33"/>
    </location>
</feature>
<dbReference type="AlphaFoldDB" id="A0A1Z4LJ36"/>
<dbReference type="Pfam" id="PF05860">
    <property type="entry name" value="TPS"/>
    <property type="match status" value="1"/>
</dbReference>
<proteinExistence type="predicted"/>
<keyword evidence="2" id="KW-0732">Signal</keyword>
<evidence type="ECO:0000256" key="2">
    <source>
        <dbReference type="SAM" id="SignalP"/>
    </source>
</evidence>
<feature type="chain" id="PRO_5012102574" evidence="2">
    <location>
        <begin position="34"/>
        <end position="945"/>
    </location>
</feature>
<reference evidence="4 5" key="1">
    <citation type="submission" date="2017-06" db="EMBL/GenBank/DDBJ databases">
        <title>Genome sequencing of cyanobaciteial culture collection at National Institute for Environmental Studies (NIES).</title>
        <authorList>
            <person name="Hirose Y."/>
            <person name="Shimura Y."/>
            <person name="Fujisawa T."/>
            <person name="Nakamura Y."/>
            <person name="Kawachi M."/>
        </authorList>
    </citation>
    <scope>NUCLEOTIDE SEQUENCE [LARGE SCALE GENOMIC DNA]</scope>
    <source>
        <strain evidence="4 5">NIES-267</strain>
    </source>
</reference>
<dbReference type="Proteomes" id="UP000218418">
    <property type="component" value="Chromosome"/>
</dbReference>
<dbReference type="InterPro" id="IPR008638">
    <property type="entry name" value="FhaB/CdiA-like_TPS"/>
</dbReference>
<dbReference type="NCBIfam" id="TIGR01901">
    <property type="entry name" value="adhes_NPXG"/>
    <property type="match status" value="1"/>
</dbReference>
<feature type="domain" description="Filamentous haemagglutinin FhaB/tRNA nuclease CdiA-like TPS" evidence="3">
    <location>
        <begin position="37"/>
        <end position="149"/>
    </location>
</feature>
<dbReference type="InterPro" id="IPR012334">
    <property type="entry name" value="Pectin_lyas_fold"/>
</dbReference>
<keyword evidence="5" id="KW-1185">Reference proteome</keyword>
<name>A0A1Z4LJ36_9CYAN</name>
<evidence type="ECO:0000313" key="4">
    <source>
        <dbReference type="EMBL" id="BAY81260.1"/>
    </source>
</evidence>
<organism evidence="4 5">
    <name type="scientific">Calothrix parasitica NIES-267</name>
    <dbReference type="NCBI Taxonomy" id="1973488"/>
    <lineage>
        <taxon>Bacteria</taxon>
        <taxon>Bacillati</taxon>
        <taxon>Cyanobacteriota</taxon>
        <taxon>Cyanophyceae</taxon>
        <taxon>Nostocales</taxon>
        <taxon>Calotrichaceae</taxon>
        <taxon>Calothrix</taxon>
    </lineage>
</organism>
<dbReference type="InterPro" id="IPR011050">
    <property type="entry name" value="Pectin_lyase_fold/virulence"/>
</dbReference>
<accession>A0A1Z4LJ36</accession>
<feature type="region of interest" description="Disordered" evidence="1">
    <location>
        <begin position="797"/>
        <end position="818"/>
    </location>
</feature>
<evidence type="ECO:0000256" key="1">
    <source>
        <dbReference type="SAM" id="MobiDB-lite"/>
    </source>
</evidence>
<dbReference type="Gene3D" id="2.160.20.10">
    <property type="entry name" value="Single-stranded right-handed beta-helix, Pectin lyase-like"/>
    <property type="match status" value="3"/>
</dbReference>
<dbReference type="EMBL" id="AP018227">
    <property type="protein sequence ID" value="BAY81260.1"/>
    <property type="molecule type" value="Genomic_DNA"/>
</dbReference>
<dbReference type="SMART" id="SM00912">
    <property type="entry name" value="Haemagg_act"/>
    <property type="match status" value="1"/>
</dbReference>